<name>A0A179UVS9_BLAGS</name>
<dbReference type="Proteomes" id="UP000002038">
    <property type="component" value="Unassembled WGS sequence"/>
</dbReference>
<dbReference type="RefSeq" id="XP_031580109.1">
    <property type="nucleotide sequence ID" value="XM_031723040.1"/>
</dbReference>
<dbReference type="GeneID" id="8502530"/>
<keyword evidence="3" id="KW-1185">Reference proteome</keyword>
<dbReference type="AlphaFoldDB" id="A0A179UVS9"/>
<organism evidence="2 3">
    <name type="scientific">Blastomyces gilchristii (strain SLH14081)</name>
    <name type="common">Blastomyces dermatitidis</name>
    <dbReference type="NCBI Taxonomy" id="559298"/>
    <lineage>
        <taxon>Eukaryota</taxon>
        <taxon>Fungi</taxon>
        <taxon>Dikarya</taxon>
        <taxon>Ascomycota</taxon>
        <taxon>Pezizomycotina</taxon>
        <taxon>Eurotiomycetes</taxon>
        <taxon>Eurotiomycetidae</taxon>
        <taxon>Onygenales</taxon>
        <taxon>Ajellomycetaceae</taxon>
        <taxon>Blastomyces</taxon>
    </lineage>
</organism>
<proteinExistence type="predicted"/>
<dbReference type="EMBL" id="GG657465">
    <property type="protein sequence ID" value="OAT11903.1"/>
    <property type="molecule type" value="Genomic_DNA"/>
</dbReference>
<accession>A0A179UVS9</accession>
<dbReference type="KEGG" id="bgh:BDBG_07318"/>
<gene>
    <name evidence="2" type="ORF">BDBG_07318</name>
</gene>
<reference evidence="3" key="1">
    <citation type="journal article" date="2015" name="PLoS Genet.">
        <title>The dynamic genome and transcriptome of the human fungal pathogen Blastomyces and close relative Emmonsia.</title>
        <authorList>
            <person name="Munoz J.F."/>
            <person name="Gauthier G.M."/>
            <person name="Desjardins C.A."/>
            <person name="Gallo J.E."/>
            <person name="Holder J."/>
            <person name="Sullivan T.D."/>
            <person name="Marty A.J."/>
            <person name="Carmen J.C."/>
            <person name="Chen Z."/>
            <person name="Ding L."/>
            <person name="Gujja S."/>
            <person name="Magrini V."/>
            <person name="Misas E."/>
            <person name="Mitreva M."/>
            <person name="Priest M."/>
            <person name="Saif S."/>
            <person name="Whiston E.A."/>
            <person name="Young S."/>
            <person name="Zeng Q."/>
            <person name="Goldman W.E."/>
            <person name="Mardis E.R."/>
            <person name="Taylor J.W."/>
            <person name="McEwen J.G."/>
            <person name="Clay O.K."/>
            <person name="Klein B.S."/>
            <person name="Cuomo C.A."/>
        </authorList>
    </citation>
    <scope>NUCLEOTIDE SEQUENCE [LARGE SCALE GENOMIC DNA]</scope>
    <source>
        <strain evidence="3">SLH14081</strain>
    </source>
</reference>
<protein>
    <submittedName>
        <fullName evidence="2">Uncharacterized protein</fullName>
    </submittedName>
</protein>
<evidence type="ECO:0000313" key="2">
    <source>
        <dbReference type="EMBL" id="OAT11903.1"/>
    </source>
</evidence>
<dbReference type="VEuPathDB" id="FungiDB:BDBG_07318"/>
<feature type="region of interest" description="Disordered" evidence="1">
    <location>
        <begin position="50"/>
        <end position="69"/>
    </location>
</feature>
<evidence type="ECO:0000256" key="1">
    <source>
        <dbReference type="SAM" id="MobiDB-lite"/>
    </source>
</evidence>
<evidence type="ECO:0000313" key="3">
    <source>
        <dbReference type="Proteomes" id="UP000002038"/>
    </source>
</evidence>
<sequence length="69" mass="7796">MAPDQSLAAGTADIADMGIFNKHKKSWRDISRRPASSSFVPFRGPSHECEKEAAERQSYDSISEECYWD</sequence>